<feature type="region of interest" description="Disordered" evidence="1">
    <location>
        <begin position="194"/>
        <end position="226"/>
    </location>
</feature>
<proteinExistence type="predicted"/>
<organism evidence="2 3">
    <name type="scientific">Roseibium porphyridii</name>
    <dbReference type="NCBI Taxonomy" id="2866279"/>
    <lineage>
        <taxon>Bacteria</taxon>
        <taxon>Pseudomonadati</taxon>
        <taxon>Pseudomonadota</taxon>
        <taxon>Alphaproteobacteria</taxon>
        <taxon>Hyphomicrobiales</taxon>
        <taxon>Stappiaceae</taxon>
        <taxon>Roseibium</taxon>
    </lineage>
</organism>
<protein>
    <submittedName>
        <fullName evidence="2">DUF3306 domain-containing protein</fullName>
    </submittedName>
</protein>
<evidence type="ECO:0000256" key="1">
    <source>
        <dbReference type="SAM" id="MobiDB-lite"/>
    </source>
</evidence>
<dbReference type="RefSeq" id="WP_152500127.1">
    <property type="nucleotide sequence ID" value="NZ_CP120863.1"/>
</dbReference>
<sequence>MSQQDDGGSDFWSRRKAAVKAAEAAEREDLEAAQQAEVRAALEEKSDEEILEELGLPNPDDLAENDDFSKFLSAAVPERLRRRALRRLWTLNPVLANIDGLVDYGEDFTDAATVVENLQTVYQVGKGMFDKFAELAETETEATEVADGEQAELVEDAQSELQCEENIATQNDYLHDGKTSFQLTQGDSVVQSGEESVVSLDLQETGAGESQEEPRITRRKMRFDYT</sequence>
<gene>
    <name evidence="2" type="ORF">K1718_06310</name>
</gene>
<dbReference type="InterPro" id="IPR021735">
    <property type="entry name" value="DUF3306"/>
</dbReference>
<evidence type="ECO:0000313" key="2">
    <source>
        <dbReference type="EMBL" id="WFE90959.1"/>
    </source>
</evidence>
<dbReference type="Proteomes" id="UP001209803">
    <property type="component" value="Chromosome"/>
</dbReference>
<evidence type="ECO:0000313" key="3">
    <source>
        <dbReference type="Proteomes" id="UP001209803"/>
    </source>
</evidence>
<keyword evidence="3" id="KW-1185">Reference proteome</keyword>
<dbReference type="EMBL" id="CP120863">
    <property type="protein sequence ID" value="WFE90959.1"/>
    <property type="molecule type" value="Genomic_DNA"/>
</dbReference>
<accession>A0ABY8F6B6</accession>
<reference evidence="2 3" key="1">
    <citation type="submission" date="2023-03" db="EMBL/GenBank/DDBJ databases">
        <title>Roseibium porphyridii sp. nov. and Roseibium rhodosorbium sp. nov. isolated from marine algae, Porphyridium cruentum and Rhodosorus marinus, respectively.</title>
        <authorList>
            <person name="Lee M.W."/>
            <person name="Choi B.J."/>
            <person name="Lee J.K."/>
            <person name="Choi D.G."/>
            <person name="Baek J.H."/>
            <person name="Bayburt H."/>
            <person name="Kim J.M."/>
            <person name="Han D.M."/>
            <person name="Kim K.H."/>
            <person name="Jeon C.O."/>
        </authorList>
    </citation>
    <scope>NUCLEOTIDE SEQUENCE [LARGE SCALE GENOMIC DNA]</scope>
    <source>
        <strain evidence="2 3">KMA01</strain>
    </source>
</reference>
<feature type="compositionally biased region" description="Basic and acidic residues" evidence="1">
    <location>
        <begin position="212"/>
        <end position="226"/>
    </location>
</feature>
<dbReference type="Pfam" id="PF11748">
    <property type="entry name" value="DUF3306"/>
    <property type="match status" value="1"/>
</dbReference>
<name>A0ABY8F6B6_9HYPH</name>